<dbReference type="InterPro" id="IPR042105">
    <property type="entry name" value="Ribosomal_bL31_sf"/>
</dbReference>
<dbReference type="GO" id="GO:0003735">
    <property type="term" value="F:structural constituent of ribosome"/>
    <property type="evidence" value="ECO:0007669"/>
    <property type="project" value="InterPro"/>
</dbReference>
<dbReference type="RefSeq" id="YP_007890536.1">
    <property type="nucleotide sequence ID" value="NC_021124.1"/>
</dbReference>
<comment type="similarity">
    <text evidence="3">Belongs to the bacterial ribosomal protein bL31 family.</text>
</comment>
<dbReference type="GO" id="GO:0005840">
    <property type="term" value="C:ribosome"/>
    <property type="evidence" value="ECO:0007669"/>
    <property type="project" value="UniProtKB-KW"/>
</dbReference>
<dbReference type="InterPro" id="IPR034704">
    <property type="entry name" value="Ribosomal_bL28/bL31-like_sf"/>
</dbReference>
<evidence type="ECO:0000313" key="4">
    <source>
        <dbReference type="EMBL" id="AGH24030.1"/>
    </source>
</evidence>
<gene>
    <name evidence="4" type="primary">rpl31</name>
</gene>
<dbReference type="GeneID" id="15332896"/>
<dbReference type="AlphaFoldDB" id="M4QCV7"/>
<keyword evidence="1 3" id="KW-0689">Ribosomal protein</keyword>
<geneLocation type="mitochondrion" evidence="4"/>
<accession>M4QCV7</accession>
<name>M4QCV7_ANDGO</name>
<sequence length="70" mass="8282">MKKRIHPLRKEICVIHTDGSTYMMTSQLMKDQLKLDVDVKSHAIWNSGTKMGMQERRGQLAKFKKKYERT</sequence>
<dbReference type="GO" id="GO:1990904">
    <property type="term" value="C:ribonucleoprotein complex"/>
    <property type="evidence" value="ECO:0007669"/>
    <property type="project" value="UniProtKB-KW"/>
</dbReference>
<dbReference type="InterPro" id="IPR002150">
    <property type="entry name" value="Ribosomal_bL31"/>
</dbReference>
<reference evidence="4" key="1">
    <citation type="journal article" date="2013" name="Genome Biol. Evol.">
        <title>Strikingly bacteria-like and gene-rich mitochondrial genomes throughout jakobid protists.</title>
        <authorList>
            <person name="Burger G."/>
            <person name="Gray M.W."/>
            <person name="Forget L."/>
            <person name="Lang B.F."/>
        </authorList>
    </citation>
    <scope>NUCLEOTIDE SEQUENCE</scope>
    <source>
        <strain evidence="4">ATCC PRA-185</strain>
    </source>
</reference>
<keyword evidence="4" id="KW-0496">Mitochondrion</keyword>
<dbReference type="GO" id="GO:0006412">
    <property type="term" value="P:translation"/>
    <property type="evidence" value="ECO:0007669"/>
    <property type="project" value="InterPro"/>
</dbReference>
<dbReference type="EMBL" id="KC353352">
    <property type="protein sequence ID" value="AGH24030.1"/>
    <property type="molecule type" value="Genomic_DNA"/>
</dbReference>
<dbReference type="SUPFAM" id="SSF143800">
    <property type="entry name" value="L28p-like"/>
    <property type="match status" value="1"/>
</dbReference>
<proteinExistence type="inferred from homology"/>
<organism evidence="4">
    <name type="scientific">Andalucia godoyi</name>
    <name type="common">Flagellate</name>
    <dbReference type="NCBI Taxonomy" id="505711"/>
    <lineage>
        <taxon>Eukaryota</taxon>
        <taxon>Discoba</taxon>
        <taxon>Jakobida</taxon>
        <taxon>Andalucina</taxon>
        <taxon>Andaluciidae</taxon>
        <taxon>Andalucia</taxon>
    </lineage>
</organism>
<dbReference type="Gene3D" id="4.10.830.30">
    <property type="entry name" value="Ribosomal protein L31"/>
    <property type="match status" value="1"/>
</dbReference>
<dbReference type="Pfam" id="PF01197">
    <property type="entry name" value="Ribosomal_L31"/>
    <property type="match status" value="1"/>
</dbReference>
<protein>
    <recommendedName>
        <fullName evidence="3">50S ribosomal protein L31</fullName>
    </recommendedName>
</protein>
<keyword evidence="2 3" id="KW-0687">Ribonucleoprotein</keyword>
<evidence type="ECO:0000256" key="3">
    <source>
        <dbReference type="RuleBase" id="RU000564"/>
    </source>
</evidence>
<evidence type="ECO:0000256" key="2">
    <source>
        <dbReference type="ARBA" id="ARBA00023274"/>
    </source>
</evidence>
<evidence type="ECO:0000256" key="1">
    <source>
        <dbReference type="ARBA" id="ARBA00022980"/>
    </source>
</evidence>
<dbReference type="NCBIfam" id="TIGR00105">
    <property type="entry name" value="L31"/>
    <property type="match status" value="1"/>
</dbReference>